<dbReference type="Gene3D" id="3.80.10.10">
    <property type="entry name" value="Ribonuclease Inhibitor"/>
    <property type="match status" value="1"/>
</dbReference>
<comment type="caution">
    <text evidence="10">The sequence shown here is derived from an EMBL/GenBank/DDBJ whole genome shotgun (WGS) entry which is preliminary data.</text>
</comment>
<evidence type="ECO:0000313" key="11">
    <source>
        <dbReference type="Proteomes" id="UP000237347"/>
    </source>
</evidence>
<organism evidence="10 11">
    <name type="scientific">Quercus suber</name>
    <name type="common">Cork oak</name>
    <dbReference type="NCBI Taxonomy" id="58331"/>
    <lineage>
        <taxon>Eukaryota</taxon>
        <taxon>Viridiplantae</taxon>
        <taxon>Streptophyta</taxon>
        <taxon>Embryophyta</taxon>
        <taxon>Tracheophyta</taxon>
        <taxon>Spermatophyta</taxon>
        <taxon>Magnoliopsida</taxon>
        <taxon>eudicotyledons</taxon>
        <taxon>Gunneridae</taxon>
        <taxon>Pentapetalae</taxon>
        <taxon>rosids</taxon>
        <taxon>fabids</taxon>
        <taxon>Fagales</taxon>
        <taxon>Fagaceae</taxon>
        <taxon>Quercus</taxon>
    </lineage>
</organism>
<evidence type="ECO:0000256" key="1">
    <source>
        <dbReference type="ARBA" id="ARBA00004141"/>
    </source>
</evidence>
<evidence type="ECO:0000256" key="3">
    <source>
        <dbReference type="ARBA" id="ARBA00022692"/>
    </source>
</evidence>
<name>A0AAW0IRV1_QUESU</name>
<dbReference type="GO" id="GO:0016020">
    <property type="term" value="C:membrane"/>
    <property type="evidence" value="ECO:0007669"/>
    <property type="project" value="UniProtKB-SubCell"/>
</dbReference>
<protein>
    <submittedName>
        <fullName evidence="10">Lrr receptor-like serine/threonine-protein kinase</fullName>
    </submittedName>
</protein>
<keyword evidence="6" id="KW-1133">Transmembrane helix</keyword>
<dbReference type="InterPro" id="IPR051809">
    <property type="entry name" value="Plant_receptor-like_S/T_kinase"/>
</dbReference>
<feature type="domain" description="EXS" evidence="9">
    <location>
        <begin position="234"/>
        <end position="283"/>
    </location>
</feature>
<dbReference type="SUPFAM" id="SSF52058">
    <property type="entry name" value="L domain-like"/>
    <property type="match status" value="1"/>
</dbReference>
<dbReference type="AlphaFoldDB" id="A0AAW0IRV1"/>
<keyword evidence="11" id="KW-1185">Reference proteome</keyword>
<dbReference type="Pfam" id="PF00560">
    <property type="entry name" value="LRR_1"/>
    <property type="match status" value="2"/>
</dbReference>
<evidence type="ECO:0000256" key="7">
    <source>
        <dbReference type="ARBA" id="ARBA00023136"/>
    </source>
</evidence>
<dbReference type="FunFam" id="3.80.10.10:FF:000041">
    <property type="entry name" value="LRR receptor-like serine/threonine-protein kinase ERECTA"/>
    <property type="match status" value="1"/>
</dbReference>
<gene>
    <name evidence="10" type="ORF">CFP56_043404</name>
</gene>
<accession>A0AAW0IRV1</accession>
<evidence type="ECO:0000256" key="6">
    <source>
        <dbReference type="ARBA" id="ARBA00022989"/>
    </source>
</evidence>
<sequence>MESNRQGLVGAADMRDLQWLGLSDNHLGRSLDFLTSLTNCSKLYILDFSINQFGGVLPIPIGNLSTQLTKLYFGGNEISGTIPVILGNLVNLIVLSVEDNLFTGLIPTIFERFQKIQLLSLNGNRLLGEIPTSIGNLTQLFLLDLHKNRLEGSIPPSVDEKTQGIVNHSQVDANVYKCLFSVLEIGLACSLESPKERMNMEQAISFSDFFVADILTSMAKVFSDLERSVCRMVHQQVYFWVMGSNLVLRWAWTYKLSAHLRHNYLTVFAVAALEIFRRFQWNALLPILNSNSCHYNQNVTSPPPESLTTLHSSMIYGRHLTLLTEVSACGIRH</sequence>
<proteinExistence type="predicted"/>
<keyword evidence="8" id="KW-0325">Glycoprotein</keyword>
<evidence type="ECO:0000256" key="2">
    <source>
        <dbReference type="ARBA" id="ARBA00022614"/>
    </source>
</evidence>
<reference evidence="10 11" key="1">
    <citation type="journal article" date="2018" name="Sci. Data">
        <title>The draft genome sequence of cork oak.</title>
        <authorList>
            <person name="Ramos A.M."/>
            <person name="Usie A."/>
            <person name="Barbosa P."/>
            <person name="Barros P.M."/>
            <person name="Capote T."/>
            <person name="Chaves I."/>
            <person name="Simoes F."/>
            <person name="Abreu I."/>
            <person name="Carrasquinho I."/>
            <person name="Faro C."/>
            <person name="Guimaraes J.B."/>
            <person name="Mendonca D."/>
            <person name="Nobrega F."/>
            <person name="Rodrigues L."/>
            <person name="Saibo N.J.M."/>
            <person name="Varela M.C."/>
            <person name="Egas C."/>
            <person name="Matos J."/>
            <person name="Miguel C.M."/>
            <person name="Oliveira M.M."/>
            <person name="Ricardo C.P."/>
            <person name="Goncalves S."/>
        </authorList>
    </citation>
    <scope>NUCLEOTIDE SEQUENCE [LARGE SCALE GENOMIC DNA]</scope>
    <source>
        <strain evidence="11">cv. HL8</strain>
    </source>
</reference>
<comment type="subcellular location">
    <subcellularLocation>
        <location evidence="1">Membrane</location>
        <topology evidence="1">Multi-pass membrane protein</topology>
    </subcellularLocation>
</comment>
<keyword evidence="4" id="KW-0732">Signal</keyword>
<dbReference type="Proteomes" id="UP000237347">
    <property type="component" value="Unassembled WGS sequence"/>
</dbReference>
<evidence type="ECO:0000256" key="8">
    <source>
        <dbReference type="ARBA" id="ARBA00023180"/>
    </source>
</evidence>
<dbReference type="InterPro" id="IPR001611">
    <property type="entry name" value="Leu-rich_rpt"/>
</dbReference>
<evidence type="ECO:0000256" key="5">
    <source>
        <dbReference type="ARBA" id="ARBA00022737"/>
    </source>
</evidence>
<feature type="domain" description="EXS" evidence="9">
    <location>
        <begin position="203"/>
        <end position="232"/>
    </location>
</feature>
<dbReference type="EMBL" id="PKMF04000907">
    <property type="protein sequence ID" value="KAK7817023.1"/>
    <property type="molecule type" value="Genomic_DNA"/>
</dbReference>
<dbReference type="GO" id="GO:0016301">
    <property type="term" value="F:kinase activity"/>
    <property type="evidence" value="ECO:0007669"/>
    <property type="project" value="UniProtKB-KW"/>
</dbReference>
<keyword evidence="5" id="KW-0677">Repeat</keyword>
<dbReference type="InterPro" id="IPR032675">
    <property type="entry name" value="LRR_dom_sf"/>
</dbReference>
<evidence type="ECO:0000259" key="9">
    <source>
        <dbReference type="Pfam" id="PF03124"/>
    </source>
</evidence>
<keyword evidence="3" id="KW-0812">Transmembrane</keyword>
<dbReference type="PANTHER" id="PTHR27008:SF592">
    <property type="entry name" value="LEUCINE-RICH REPEAT RECEPTOR-LIKE PROTEIN KINASE FAMILY PROTEIN-RELATED"/>
    <property type="match status" value="1"/>
</dbReference>
<evidence type="ECO:0000256" key="4">
    <source>
        <dbReference type="ARBA" id="ARBA00022729"/>
    </source>
</evidence>
<keyword evidence="7" id="KW-0472">Membrane</keyword>
<evidence type="ECO:0000313" key="10">
    <source>
        <dbReference type="EMBL" id="KAK7817023.1"/>
    </source>
</evidence>
<keyword evidence="2" id="KW-0433">Leucine-rich repeat</keyword>
<dbReference type="InterPro" id="IPR004342">
    <property type="entry name" value="EXS_C"/>
</dbReference>
<dbReference type="Pfam" id="PF03124">
    <property type="entry name" value="EXS"/>
    <property type="match status" value="2"/>
</dbReference>
<dbReference type="PANTHER" id="PTHR27008">
    <property type="entry name" value="OS04G0122200 PROTEIN"/>
    <property type="match status" value="1"/>
</dbReference>